<dbReference type="PROSITE" id="PS50928">
    <property type="entry name" value="ABC_TM1"/>
    <property type="match status" value="2"/>
</dbReference>
<keyword evidence="2 8" id="KW-0813">Transport</keyword>
<evidence type="ECO:0000256" key="3">
    <source>
        <dbReference type="ARBA" id="ARBA00022475"/>
    </source>
</evidence>
<dbReference type="Proteomes" id="UP000219453">
    <property type="component" value="Unassembled WGS sequence"/>
</dbReference>
<comment type="subcellular location">
    <subcellularLocation>
        <location evidence="1">Cell inner membrane</location>
        <topology evidence="1">Multi-pass membrane protein</topology>
    </subcellularLocation>
    <subcellularLocation>
        <location evidence="8">Cell membrane</location>
        <topology evidence="8">Multi-pass membrane protein</topology>
    </subcellularLocation>
</comment>
<evidence type="ECO:0000313" key="11">
    <source>
        <dbReference type="Proteomes" id="UP000219453"/>
    </source>
</evidence>
<keyword evidence="5 8" id="KW-0812">Transmembrane</keyword>
<dbReference type="PANTHER" id="PTHR43357">
    <property type="entry name" value="INNER MEMBRANE ABC TRANSPORTER PERMEASE PROTEIN YDCV"/>
    <property type="match status" value="1"/>
</dbReference>
<dbReference type="InterPro" id="IPR000515">
    <property type="entry name" value="MetI-like"/>
</dbReference>
<evidence type="ECO:0000256" key="8">
    <source>
        <dbReference type="RuleBase" id="RU363032"/>
    </source>
</evidence>
<dbReference type="Gene3D" id="1.10.3720.10">
    <property type="entry name" value="MetI-like"/>
    <property type="match status" value="2"/>
</dbReference>
<reference evidence="10 11" key="1">
    <citation type="submission" date="2017-09" db="EMBL/GenBank/DDBJ databases">
        <authorList>
            <person name="Ehlers B."/>
            <person name="Leendertz F.H."/>
        </authorList>
    </citation>
    <scope>NUCLEOTIDE SEQUENCE [LARGE SCALE GENOMIC DNA]</scope>
    <source>
        <strain evidence="10 11">DSM 27208</strain>
    </source>
</reference>
<feature type="domain" description="ABC transmembrane type-1" evidence="9">
    <location>
        <begin position="118"/>
        <end position="319"/>
    </location>
</feature>
<comment type="similarity">
    <text evidence="8">Belongs to the binding-protein-dependent transport system permease family.</text>
</comment>
<feature type="transmembrane region" description="Helical" evidence="8">
    <location>
        <begin position="538"/>
        <end position="557"/>
    </location>
</feature>
<accession>A0A285P081</accession>
<dbReference type="Pfam" id="PF00528">
    <property type="entry name" value="BPD_transp_1"/>
    <property type="match status" value="2"/>
</dbReference>
<evidence type="ECO:0000256" key="4">
    <source>
        <dbReference type="ARBA" id="ARBA00022519"/>
    </source>
</evidence>
<feature type="transmembrane region" description="Helical" evidence="8">
    <location>
        <begin position="483"/>
        <end position="503"/>
    </location>
</feature>
<feature type="transmembrane region" description="Helical" evidence="8">
    <location>
        <begin position="156"/>
        <end position="177"/>
    </location>
</feature>
<feature type="transmembrane region" description="Helical" evidence="8">
    <location>
        <begin position="448"/>
        <end position="471"/>
    </location>
</feature>
<evidence type="ECO:0000256" key="7">
    <source>
        <dbReference type="ARBA" id="ARBA00023136"/>
    </source>
</evidence>
<dbReference type="EMBL" id="OBEJ01000003">
    <property type="protein sequence ID" value="SNZ15152.1"/>
    <property type="molecule type" value="Genomic_DNA"/>
</dbReference>
<feature type="transmembrane region" description="Helical" evidence="8">
    <location>
        <begin position="356"/>
        <end position="378"/>
    </location>
</feature>
<evidence type="ECO:0000256" key="2">
    <source>
        <dbReference type="ARBA" id="ARBA00022448"/>
    </source>
</evidence>
<evidence type="ECO:0000256" key="5">
    <source>
        <dbReference type="ARBA" id="ARBA00022692"/>
    </source>
</evidence>
<keyword evidence="11" id="KW-1185">Reference proteome</keyword>
<gene>
    <name evidence="10" type="ORF">SAMN06269185_2396</name>
</gene>
<evidence type="ECO:0000313" key="10">
    <source>
        <dbReference type="EMBL" id="SNZ15152.1"/>
    </source>
</evidence>
<proteinExistence type="inferred from homology"/>
<sequence>MASGGSNARSDATARDGLPRALRRARQWLVRHTLGLATGVAVVVLAVVFVLPAAVVFVEALVVDGAPSAAPIRGVLTDPFYVGALADVFAEPLAFGEHLRGIASWAERGFPVPTFGLIGFTAYQALLSTVASVALGLPGAYVLARFEFPGRDVLRSLTILPFVLPGIMVAVGFFAMFSTAGPFNQLLGLVGLGPVDILFSLEVIVLAHAFYNAPLVARLTTAAWESVDTRTVETARSLGASRRRAFLDVIVPQLAPAVLAGAVLTFVFTFRTFPIVLALGGLDLATVEVWIYSRIRQLDLAGAAALAIVETGLSVAVLAIYLRFEGRRYGTGRTPDPSERTPLVPSLRALVRPSRLAILAYGLVVAVVFVGPIASMVLESVTGPNGLTLRHYAFLLDRQAEGAAFQVKPWPAVRNSLLFAGATLAVAVPTGVVVAVRRVRGGRGGLVLDALATAPLAVSGIVLGVGLLRGLVFGVPLPGDYRLRVTGAAAIVAAHAAAAYPFVVRNAAPAIGGVDRSLVESARALGASRARALLDVELPLAVTGVVAGAAFAAAISIGEFNSTVILAAGGDAYTMPVAVERYLGDRTLGPATAMGTVLLAVTSASFVVIERVGGGEYR</sequence>
<dbReference type="GO" id="GO:0005886">
    <property type="term" value="C:plasma membrane"/>
    <property type="evidence" value="ECO:0007669"/>
    <property type="project" value="UniProtKB-SubCell"/>
</dbReference>
<feature type="domain" description="ABC transmembrane type-1" evidence="9">
    <location>
        <begin position="413"/>
        <end position="609"/>
    </location>
</feature>
<name>A0A285P081_NATPI</name>
<feature type="transmembrane region" description="Helical" evidence="8">
    <location>
        <begin position="33"/>
        <end position="58"/>
    </location>
</feature>
<evidence type="ECO:0000256" key="1">
    <source>
        <dbReference type="ARBA" id="ARBA00004429"/>
    </source>
</evidence>
<dbReference type="GO" id="GO:0055085">
    <property type="term" value="P:transmembrane transport"/>
    <property type="evidence" value="ECO:0007669"/>
    <property type="project" value="InterPro"/>
</dbReference>
<feature type="transmembrane region" description="Helical" evidence="8">
    <location>
        <begin position="417"/>
        <end position="436"/>
    </location>
</feature>
<keyword evidence="7 8" id="KW-0472">Membrane</keyword>
<feature type="transmembrane region" description="Helical" evidence="8">
    <location>
        <begin position="122"/>
        <end position="144"/>
    </location>
</feature>
<protein>
    <submittedName>
        <fullName evidence="10">Thiamine transport system permease protein</fullName>
    </submittedName>
</protein>
<feature type="transmembrane region" description="Helical" evidence="8">
    <location>
        <begin position="189"/>
        <end position="211"/>
    </location>
</feature>
<keyword evidence="4" id="KW-0997">Cell inner membrane</keyword>
<dbReference type="PANTHER" id="PTHR43357:SF4">
    <property type="entry name" value="INNER MEMBRANE ABC TRANSPORTER PERMEASE PROTEIN YDCV"/>
    <property type="match status" value="1"/>
</dbReference>
<dbReference type="OrthoDB" id="86208at2157"/>
<dbReference type="SUPFAM" id="SSF161098">
    <property type="entry name" value="MetI-like"/>
    <property type="match status" value="2"/>
</dbReference>
<dbReference type="RefSeq" id="WP_097009316.1">
    <property type="nucleotide sequence ID" value="NZ_OBEJ01000003.1"/>
</dbReference>
<organism evidence="10 11">
    <name type="scientific">Natronoarchaeum philippinense</name>
    <dbReference type="NCBI Taxonomy" id="558529"/>
    <lineage>
        <taxon>Archaea</taxon>
        <taxon>Methanobacteriati</taxon>
        <taxon>Methanobacteriota</taxon>
        <taxon>Stenosarchaea group</taxon>
        <taxon>Halobacteria</taxon>
        <taxon>Halobacteriales</taxon>
        <taxon>Natronoarchaeaceae</taxon>
    </lineage>
</organism>
<dbReference type="InterPro" id="IPR035906">
    <property type="entry name" value="MetI-like_sf"/>
</dbReference>
<evidence type="ECO:0000259" key="9">
    <source>
        <dbReference type="PROSITE" id="PS50928"/>
    </source>
</evidence>
<feature type="transmembrane region" description="Helical" evidence="8">
    <location>
        <begin position="591"/>
        <end position="609"/>
    </location>
</feature>
<keyword evidence="3" id="KW-1003">Cell membrane</keyword>
<dbReference type="AlphaFoldDB" id="A0A285P081"/>
<keyword evidence="6 8" id="KW-1133">Transmembrane helix</keyword>
<feature type="transmembrane region" description="Helical" evidence="8">
    <location>
        <begin position="245"/>
        <end position="270"/>
    </location>
</feature>
<evidence type="ECO:0000256" key="6">
    <source>
        <dbReference type="ARBA" id="ARBA00022989"/>
    </source>
</evidence>
<dbReference type="CDD" id="cd06261">
    <property type="entry name" value="TM_PBP2"/>
    <property type="match status" value="2"/>
</dbReference>
<feature type="transmembrane region" description="Helical" evidence="8">
    <location>
        <begin position="300"/>
        <end position="324"/>
    </location>
</feature>